<organism evidence="8 9">
    <name type="scientific">Burkholderia vietnamiensis</name>
    <dbReference type="NCBI Taxonomy" id="60552"/>
    <lineage>
        <taxon>Bacteria</taxon>
        <taxon>Pseudomonadati</taxon>
        <taxon>Pseudomonadota</taxon>
        <taxon>Betaproteobacteria</taxon>
        <taxon>Burkholderiales</taxon>
        <taxon>Burkholderiaceae</taxon>
        <taxon>Burkholderia</taxon>
        <taxon>Burkholderia cepacia complex</taxon>
    </lineage>
</organism>
<evidence type="ECO:0000256" key="7">
    <source>
        <dbReference type="SAM" id="Phobius"/>
    </source>
</evidence>
<evidence type="ECO:0000256" key="1">
    <source>
        <dbReference type="ARBA" id="ARBA00004167"/>
    </source>
</evidence>
<gene>
    <name evidence="8" type="ORF">I5589_17465</name>
</gene>
<keyword evidence="5 7" id="KW-0472">Membrane</keyword>
<feature type="region of interest" description="Disordered" evidence="6">
    <location>
        <begin position="88"/>
        <end position="211"/>
    </location>
</feature>
<evidence type="ECO:0000256" key="5">
    <source>
        <dbReference type="ARBA" id="ARBA00023136"/>
    </source>
</evidence>
<protein>
    <recommendedName>
        <fullName evidence="10">Type IV secretion system protein VirB10</fullName>
    </recommendedName>
</protein>
<evidence type="ECO:0000256" key="6">
    <source>
        <dbReference type="SAM" id="MobiDB-lite"/>
    </source>
</evidence>
<dbReference type="CDD" id="cd16429">
    <property type="entry name" value="VirB10"/>
    <property type="match status" value="1"/>
</dbReference>
<dbReference type="EMBL" id="JADVKH010000037">
    <property type="protein sequence ID" value="MBJ9688864.1"/>
    <property type="molecule type" value="Genomic_DNA"/>
</dbReference>
<comment type="caution">
    <text evidence="8">The sequence shown here is derived from an EMBL/GenBank/DDBJ whole genome shotgun (WGS) entry which is preliminary data.</text>
</comment>
<dbReference type="Gene3D" id="2.40.128.260">
    <property type="entry name" value="Type IV secretion system, VirB10/TraB/TrbI"/>
    <property type="match status" value="1"/>
</dbReference>
<sequence>MSDPHDQHDDDQSDRREPHHGDDVDGDRPEDVRAARARERAAMSGRMMSGDPNRVKAQRMLMSGAAVVLIGGFGLVWFLKHNVPEPAASAQSAPKVAERPNTPGPLNPDMQQHDAASAPQASSAPINVQQDSAAEREARRQAEERAMAAERARQEAEKQEELRRKSSVFADDAGLDGKESDETAEAAGTGGESALTGGKRGSGRPVNDPNSAFQRAVEGQGVEVNKVQKFTNLACMIKPGRVIEGYLRPRVISDLPGMLTIDVSRDVYGERGRIPLLPWGTTITARANPVTKAGQERNFIASAEAYLPNGEHIALDSGVADQLGSAGIDGDVDRHLGQVLGVGAVMALLGAGAATGGVNAGDQNNSIANYRQSVQNSLAQGAQQQLNGYANIQPTIKNDQGTRVRIMVEKVLDFSDTCAKKRVAMEE</sequence>
<evidence type="ECO:0000313" key="8">
    <source>
        <dbReference type="EMBL" id="MBJ9688864.1"/>
    </source>
</evidence>
<feature type="transmembrane region" description="Helical" evidence="7">
    <location>
        <begin position="60"/>
        <end position="79"/>
    </location>
</feature>
<proteinExistence type="inferred from homology"/>
<comment type="similarity">
    <text evidence="2">Belongs to the TrbI/VirB10 family.</text>
</comment>
<feature type="compositionally biased region" description="Low complexity" evidence="6">
    <location>
        <begin position="115"/>
        <end position="125"/>
    </location>
</feature>
<dbReference type="Pfam" id="PF03743">
    <property type="entry name" value="TrbI"/>
    <property type="match status" value="1"/>
</dbReference>
<dbReference type="InterPro" id="IPR005498">
    <property type="entry name" value="T4SS_VirB10/TraB/TrbI"/>
</dbReference>
<keyword evidence="3 7" id="KW-0812">Transmembrane</keyword>
<keyword evidence="4 7" id="KW-1133">Transmembrane helix</keyword>
<evidence type="ECO:0000256" key="3">
    <source>
        <dbReference type="ARBA" id="ARBA00022692"/>
    </source>
</evidence>
<evidence type="ECO:0000313" key="9">
    <source>
        <dbReference type="Proteomes" id="UP000808215"/>
    </source>
</evidence>
<evidence type="ECO:0000256" key="4">
    <source>
        <dbReference type="ARBA" id="ARBA00022989"/>
    </source>
</evidence>
<name>A0ABS1AXM7_BURVI</name>
<dbReference type="InterPro" id="IPR042217">
    <property type="entry name" value="T4SS_VirB10/TrbI"/>
</dbReference>
<dbReference type="RefSeq" id="WP_200091729.1">
    <property type="nucleotide sequence ID" value="NZ_JADVKH010000037.1"/>
</dbReference>
<comment type="subcellular location">
    <subcellularLocation>
        <location evidence="1">Membrane</location>
        <topology evidence="1">Single-pass membrane protein</topology>
    </subcellularLocation>
</comment>
<feature type="compositionally biased region" description="Basic and acidic residues" evidence="6">
    <location>
        <begin position="1"/>
        <end position="41"/>
    </location>
</feature>
<feature type="compositionally biased region" description="Basic and acidic residues" evidence="6">
    <location>
        <begin position="133"/>
        <end position="164"/>
    </location>
</feature>
<evidence type="ECO:0000256" key="2">
    <source>
        <dbReference type="ARBA" id="ARBA00010265"/>
    </source>
</evidence>
<evidence type="ECO:0008006" key="10">
    <source>
        <dbReference type="Google" id="ProtNLM"/>
    </source>
</evidence>
<feature type="region of interest" description="Disordered" evidence="6">
    <location>
        <begin position="1"/>
        <end position="51"/>
    </location>
</feature>
<reference evidence="8 9" key="1">
    <citation type="submission" date="2020-11" db="EMBL/GenBank/DDBJ databases">
        <title>Enhanced detection system for hospital associated transmission using whole genome sequencing surveillance.</title>
        <authorList>
            <person name="Harrison L.H."/>
            <person name="Van Tyne D."/>
            <person name="Marsh J.W."/>
            <person name="Griffith M.P."/>
            <person name="Snyder D.J."/>
            <person name="Cooper V.S."/>
            <person name="Mustapha M."/>
        </authorList>
    </citation>
    <scope>NUCLEOTIDE SEQUENCE [LARGE SCALE GENOMIC DNA]</scope>
    <source>
        <strain evidence="8 9">BC00020</strain>
    </source>
</reference>
<keyword evidence="9" id="KW-1185">Reference proteome</keyword>
<dbReference type="Proteomes" id="UP000808215">
    <property type="component" value="Unassembled WGS sequence"/>
</dbReference>
<accession>A0ABS1AXM7</accession>